<dbReference type="SUPFAM" id="SSF52833">
    <property type="entry name" value="Thioredoxin-like"/>
    <property type="match status" value="1"/>
</dbReference>
<sequence>MAGEYIVYGASGSGSMPVEAALTLMGQPFRVVEAVTWEGEAERDKVASVNPMRQIPALITPEGETVTESAAILLFLTERHPEAGLAPLPGDPRRGQFLRWMSFIPASVYSMYWVRDVPSRLVGQDEAAQAVLLQRTSGRIADCWAVMESQIGPTIAPGGFLAGPGVSVLDLYVTVASRWTPRRKRFAEVAPKMAEVVRRVDALPELQAFWTGRWPFAEGEER</sequence>
<name>A0A975C0B6_9CAUL</name>
<dbReference type="PANTHER" id="PTHR44051:SF8">
    <property type="entry name" value="GLUTATHIONE S-TRANSFERASE GSTA"/>
    <property type="match status" value="1"/>
</dbReference>
<dbReference type="SUPFAM" id="SSF47616">
    <property type="entry name" value="GST C-terminal domain-like"/>
    <property type="match status" value="1"/>
</dbReference>
<dbReference type="InterPro" id="IPR036282">
    <property type="entry name" value="Glutathione-S-Trfase_C_sf"/>
</dbReference>
<proteinExistence type="predicted"/>
<dbReference type="RefSeq" id="WP_207870060.1">
    <property type="nucleotide sequence ID" value="NZ_CP062222.1"/>
</dbReference>
<dbReference type="CDD" id="cd03057">
    <property type="entry name" value="GST_N_Beta"/>
    <property type="match status" value="1"/>
</dbReference>
<dbReference type="Gene3D" id="3.40.30.10">
    <property type="entry name" value="Glutaredoxin"/>
    <property type="match status" value="1"/>
</dbReference>
<dbReference type="AlphaFoldDB" id="A0A975C0B6"/>
<protein>
    <submittedName>
        <fullName evidence="2">Glutathione S-transferase family protein</fullName>
    </submittedName>
</protein>
<dbReference type="Pfam" id="PF13409">
    <property type="entry name" value="GST_N_2"/>
    <property type="match status" value="1"/>
</dbReference>
<dbReference type="Gene3D" id="1.20.1050.10">
    <property type="match status" value="1"/>
</dbReference>
<organism evidence="2 3">
    <name type="scientific">Brevundimonas goettingensis</name>
    <dbReference type="NCBI Taxonomy" id="2774190"/>
    <lineage>
        <taxon>Bacteria</taxon>
        <taxon>Pseudomonadati</taxon>
        <taxon>Pseudomonadota</taxon>
        <taxon>Alphaproteobacteria</taxon>
        <taxon>Caulobacterales</taxon>
        <taxon>Caulobacteraceae</taxon>
        <taxon>Brevundimonas</taxon>
    </lineage>
</organism>
<evidence type="ECO:0000259" key="1">
    <source>
        <dbReference type="PROSITE" id="PS50404"/>
    </source>
</evidence>
<evidence type="ECO:0000313" key="2">
    <source>
        <dbReference type="EMBL" id="QTC91070.1"/>
    </source>
</evidence>
<evidence type="ECO:0000313" key="3">
    <source>
        <dbReference type="Proteomes" id="UP000663918"/>
    </source>
</evidence>
<dbReference type="Proteomes" id="UP000663918">
    <property type="component" value="Chromosome"/>
</dbReference>
<dbReference type="InterPro" id="IPR036249">
    <property type="entry name" value="Thioredoxin-like_sf"/>
</dbReference>
<dbReference type="InterPro" id="IPR004045">
    <property type="entry name" value="Glutathione_S-Trfase_N"/>
</dbReference>
<gene>
    <name evidence="2" type="ORF">IFJ75_17930</name>
</gene>
<feature type="domain" description="GST N-terminal" evidence="1">
    <location>
        <begin position="2"/>
        <end position="84"/>
    </location>
</feature>
<keyword evidence="3" id="KW-1185">Reference proteome</keyword>
<dbReference type="KEGG" id="bgoe:IFJ75_17930"/>
<dbReference type="PANTHER" id="PTHR44051">
    <property type="entry name" value="GLUTATHIONE S-TRANSFERASE-RELATED"/>
    <property type="match status" value="1"/>
</dbReference>
<reference evidence="2" key="1">
    <citation type="submission" date="2020-09" db="EMBL/GenBank/DDBJ databases">
        <title>Brevundimonas sp. LVF2 isolated from a puddle in Goettingen, Germany.</title>
        <authorList>
            <person name="Friedrich I."/>
            <person name="Klassen A."/>
            <person name="Hannes N."/>
            <person name="Schneider D."/>
            <person name="Hertel R."/>
            <person name="Daniel R."/>
        </authorList>
    </citation>
    <scope>NUCLEOTIDE SEQUENCE</scope>
    <source>
        <strain evidence="2">LVF2</strain>
    </source>
</reference>
<dbReference type="EMBL" id="CP062222">
    <property type="protein sequence ID" value="QTC91070.1"/>
    <property type="molecule type" value="Genomic_DNA"/>
</dbReference>
<dbReference type="PROSITE" id="PS50404">
    <property type="entry name" value="GST_NTER"/>
    <property type="match status" value="1"/>
</dbReference>
<accession>A0A975C0B6</accession>